<accession>A0ABT4A7S5</accession>
<dbReference type="PANTHER" id="PTHR43289">
    <property type="entry name" value="MITOGEN-ACTIVATED PROTEIN KINASE KINASE KINASE 20-RELATED"/>
    <property type="match status" value="1"/>
</dbReference>
<keyword evidence="9" id="KW-1185">Reference proteome</keyword>
<dbReference type="Pfam" id="PF00069">
    <property type="entry name" value="Pkinase"/>
    <property type="match status" value="1"/>
</dbReference>
<keyword evidence="3" id="KW-0547">Nucleotide-binding</keyword>
<dbReference type="Proteomes" id="UP001207654">
    <property type="component" value="Unassembled WGS sequence"/>
</dbReference>
<proteinExistence type="predicted"/>
<reference evidence="8 9" key="1">
    <citation type="submission" date="2022-11" db="EMBL/GenBank/DDBJ databases">
        <title>Minimal conservation of predation-associated metabolite biosynthetic gene clusters underscores biosynthetic potential of Myxococcota including descriptions for ten novel species: Archangium lansinium sp. nov., Myxococcus landrumus sp. nov., Nannocystis bai.</title>
        <authorList>
            <person name="Ahearne A."/>
            <person name="Stevens C."/>
            <person name="Phillips K."/>
        </authorList>
    </citation>
    <scope>NUCLEOTIDE SEQUENCE [LARGE SCALE GENOMIC DNA]</scope>
    <source>
        <strain evidence="8 9">MIWBW</strain>
    </source>
</reference>
<dbReference type="InterPro" id="IPR011009">
    <property type="entry name" value="Kinase-like_dom_sf"/>
</dbReference>
<dbReference type="PROSITE" id="PS50011">
    <property type="entry name" value="PROTEIN_KINASE_DOM"/>
    <property type="match status" value="1"/>
</dbReference>
<evidence type="ECO:0000313" key="9">
    <source>
        <dbReference type="Proteomes" id="UP001207654"/>
    </source>
</evidence>
<evidence type="ECO:0000256" key="6">
    <source>
        <dbReference type="SAM" id="MobiDB-lite"/>
    </source>
</evidence>
<feature type="domain" description="Protein kinase" evidence="7">
    <location>
        <begin position="1"/>
        <end position="262"/>
    </location>
</feature>
<dbReference type="InterPro" id="IPR000719">
    <property type="entry name" value="Prot_kinase_dom"/>
</dbReference>
<protein>
    <submittedName>
        <fullName evidence="8">Serine/threonine-protein kinase</fullName>
    </submittedName>
</protein>
<evidence type="ECO:0000256" key="5">
    <source>
        <dbReference type="ARBA" id="ARBA00022840"/>
    </source>
</evidence>
<dbReference type="PANTHER" id="PTHR43289:SF6">
    <property type="entry name" value="SERINE_THREONINE-PROTEIN KINASE NEKL-3"/>
    <property type="match status" value="1"/>
</dbReference>
<organism evidence="8 9">
    <name type="scientific">Archangium lansingense</name>
    <dbReference type="NCBI Taxonomy" id="2995310"/>
    <lineage>
        <taxon>Bacteria</taxon>
        <taxon>Pseudomonadati</taxon>
        <taxon>Myxococcota</taxon>
        <taxon>Myxococcia</taxon>
        <taxon>Myxococcales</taxon>
        <taxon>Cystobacterineae</taxon>
        <taxon>Archangiaceae</taxon>
        <taxon>Archangium</taxon>
    </lineage>
</organism>
<feature type="region of interest" description="Disordered" evidence="6">
    <location>
        <begin position="334"/>
        <end position="369"/>
    </location>
</feature>
<dbReference type="PROSITE" id="PS00108">
    <property type="entry name" value="PROTEIN_KINASE_ST"/>
    <property type="match status" value="1"/>
</dbReference>
<dbReference type="SUPFAM" id="SSF56112">
    <property type="entry name" value="Protein kinase-like (PK-like)"/>
    <property type="match status" value="1"/>
</dbReference>
<evidence type="ECO:0000256" key="2">
    <source>
        <dbReference type="ARBA" id="ARBA00022679"/>
    </source>
</evidence>
<dbReference type="EMBL" id="JAPNKA010000001">
    <property type="protein sequence ID" value="MCY1077314.1"/>
    <property type="molecule type" value="Genomic_DNA"/>
</dbReference>
<feature type="compositionally biased region" description="Basic and acidic residues" evidence="6">
    <location>
        <begin position="289"/>
        <end position="298"/>
    </location>
</feature>
<feature type="region of interest" description="Disordered" evidence="6">
    <location>
        <begin position="266"/>
        <end position="298"/>
    </location>
</feature>
<dbReference type="SMART" id="SM00220">
    <property type="entry name" value="S_TKc"/>
    <property type="match status" value="1"/>
</dbReference>
<evidence type="ECO:0000256" key="3">
    <source>
        <dbReference type="ARBA" id="ARBA00022741"/>
    </source>
</evidence>
<keyword evidence="1" id="KW-0723">Serine/threonine-protein kinase</keyword>
<evidence type="ECO:0000259" key="7">
    <source>
        <dbReference type="PROSITE" id="PS50011"/>
    </source>
</evidence>
<dbReference type="PROSITE" id="PS01351">
    <property type="entry name" value="MAPK"/>
    <property type="match status" value="1"/>
</dbReference>
<comment type="caution">
    <text evidence="8">The sequence shown here is derived from an EMBL/GenBank/DDBJ whole genome shotgun (WGS) entry which is preliminary data.</text>
</comment>
<feature type="region of interest" description="Disordered" evidence="6">
    <location>
        <begin position="413"/>
        <end position="444"/>
    </location>
</feature>
<dbReference type="InterPro" id="IPR008271">
    <property type="entry name" value="Ser/Thr_kinase_AS"/>
</dbReference>
<keyword evidence="5" id="KW-0067">ATP-binding</keyword>
<dbReference type="InterPro" id="IPR003527">
    <property type="entry name" value="MAP_kinase_CS"/>
</dbReference>
<keyword evidence="4 8" id="KW-0418">Kinase</keyword>
<evidence type="ECO:0000256" key="4">
    <source>
        <dbReference type="ARBA" id="ARBA00022777"/>
    </source>
</evidence>
<dbReference type="GO" id="GO:0016301">
    <property type="term" value="F:kinase activity"/>
    <property type="evidence" value="ECO:0007669"/>
    <property type="project" value="UniProtKB-KW"/>
</dbReference>
<feature type="compositionally biased region" description="Low complexity" evidence="6">
    <location>
        <begin position="347"/>
        <end position="369"/>
    </location>
</feature>
<feature type="compositionally biased region" description="Polar residues" evidence="6">
    <location>
        <begin position="429"/>
        <end position="438"/>
    </location>
</feature>
<evidence type="ECO:0000313" key="8">
    <source>
        <dbReference type="EMBL" id="MCY1077314.1"/>
    </source>
</evidence>
<keyword evidence="2" id="KW-0808">Transferase</keyword>
<dbReference type="Gene3D" id="1.10.510.10">
    <property type="entry name" value="Transferase(Phosphotransferase) domain 1"/>
    <property type="match status" value="1"/>
</dbReference>
<evidence type="ECO:0000256" key="1">
    <source>
        <dbReference type="ARBA" id="ARBA00022527"/>
    </source>
</evidence>
<dbReference type="RefSeq" id="WP_267536153.1">
    <property type="nucleotide sequence ID" value="NZ_JAPNKA010000001.1"/>
</dbReference>
<name>A0ABT4A7S5_9BACT</name>
<sequence length="681" mass="72554">MPLTQRPAPWLPAWWAHYHFHYTYFATAPKREIGILIHLENPGVVRYVGSDFWPDPAIGHPYIVMEFVPGDTLFAFAYSQNPSARKATRIVLEVAVTLGEVHAAGVFHRDVKPENILIREGSEKPILIDFGIGSLASAPTVTGSQLPPGTEEYRSPEQIRFQHANPDGTGQYEYGPADEMWALGVAYYWLLTDELPFGERTDEGGLNGLRERILTHRPDAPHVVNPRVPLAASLLCMRMLAARPEARFPVVATLCAALNESLSTAESDATWDVPLGDPDDPQLTTTAEDPERQEASEQRRAFLRLRKQRPRRGRPLPKRDRVFFLPEEMAAPRVPPAAAHPDEFPKVDAPGVAAPAGGHEPPVPSASVPPARELEPAAAAPHPRRAAWRLGLAGAVLLMAVVALSVGANLGGPGSTGRTSEAGAELPLPSTSPATSATDAGVRGREVAPDAKALESLPGGDATPVGAHLPASTANAMLRTSAQTPKNETTKTQTQGAGFRLLVKPAAVAVCALLDGGCTAPASQVRTEPPTISCPQDWRKTHERFNVVNGRGHYATVKGYKAEPGEAARVKDGPATLFVGKVGGVGFGRMGDFPDGTLLLGAWKLGDDRLFGTFTEAKVPGEGTLPVCLVAGLDIVTGYMDEHGKLFDCPPGLGVCLTPGSTPGNAKTPTRVLLEVPVGQP</sequence>
<dbReference type="CDD" id="cd14014">
    <property type="entry name" value="STKc_PknB_like"/>
    <property type="match status" value="1"/>
</dbReference>
<gene>
    <name evidence="8" type="ORF">OV287_22860</name>
</gene>